<evidence type="ECO:0000256" key="4">
    <source>
        <dbReference type="HAMAP-Rule" id="MF_01343"/>
    </source>
</evidence>
<protein>
    <recommendedName>
        <fullName evidence="4">Small ribosomal subunit protein uS15</fullName>
    </recommendedName>
</protein>
<evidence type="ECO:0000256" key="1">
    <source>
        <dbReference type="ARBA" id="ARBA00022980"/>
    </source>
</evidence>
<evidence type="ECO:0000256" key="6">
    <source>
        <dbReference type="RuleBase" id="RU004524"/>
    </source>
</evidence>
<dbReference type="SMART" id="SM01387">
    <property type="entry name" value="Ribosomal_S15"/>
    <property type="match status" value="1"/>
</dbReference>
<dbReference type="Proteomes" id="UP000315252">
    <property type="component" value="Unassembled WGS sequence"/>
</dbReference>
<dbReference type="GO" id="GO:0003735">
    <property type="term" value="F:structural constituent of ribosome"/>
    <property type="evidence" value="ECO:0007669"/>
    <property type="project" value="InterPro"/>
</dbReference>
<keyword evidence="1 4" id="KW-0689">Ribosomal protein</keyword>
<keyword evidence="8" id="KW-1185">Reference proteome</keyword>
<dbReference type="InterPro" id="IPR005290">
    <property type="entry name" value="Ribosomal_uS15_bac-type"/>
</dbReference>
<reference evidence="7 8" key="1">
    <citation type="submission" date="2019-06" db="EMBL/GenBank/DDBJ databases">
        <title>Whole genome sequence for Rhodospirillaceae sp. R148.</title>
        <authorList>
            <person name="Wang G."/>
        </authorList>
    </citation>
    <scope>NUCLEOTIDE SEQUENCE [LARGE SCALE GENOMIC DNA]</scope>
    <source>
        <strain evidence="7 8">R148</strain>
    </source>
</reference>
<evidence type="ECO:0000256" key="5">
    <source>
        <dbReference type="RuleBase" id="RU003919"/>
    </source>
</evidence>
<dbReference type="AlphaFoldDB" id="A0A545TRS9"/>
<dbReference type="Gene3D" id="1.10.287.10">
    <property type="entry name" value="S15/NS1, RNA-binding"/>
    <property type="match status" value="1"/>
</dbReference>
<dbReference type="FunFam" id="1.10.287.10:FF:000002">
    <property type="entry name" value="30S ribosomal protein S15"/>
    <property type="match status" value="1"/>
</dbReference>
<dbReference type="GO" id="GO:0019843">
    <property type="term" value="F:rRNA binding"/>
    <property type="evidence" value="ECO:0007669"/>
    <property type="project" value="UniProtKB-UniRule"/>
</dbReference>
<name>A0A545TRS9_9PROT</name>
<evidence type="ECO:0000313" key="8">
    <source>
        <dbReference type="Proteomes" id="UP000315252"/>
    </source>
</evidence>
<dbReference type="Pfam" id="PF00312">
    <property type="entry name" value="Ribosomal_S15"/>
    <property type="match status" value="1"/>
</dbReference>
<evidence type="ECO:0000256" key="2">
    <source>
        <dbReference type="ARBA" id="ARBA00023274"/>
    </source>
</evidence>
<dbReference type="SUPFAM" id="SSF47060">
    <property type="entry name" value="S15/NS1 RNA-binding domain"/>
    <property type="match status" value="1"/>
</dbReference>
<dbReference type="CDD" id="cd00353">
    <property type="entry name" value="Ribosomal_S15p_S13e"/>
    <property type="match status" value="1"/>
</dbReference>
<keyword evidence="4 6" id="KW-0699">rRNA-binding</keyword>
<dbReference type="Gene3D" id="6.10.250.3130">
    <property type="match status" value="1"/>
</dbReference>
<accession>A0A545TRS9</accession>
<dbReference type="GO" id="GO:0022627">
    <property type="term" value="C:cytosolic small ribosomal subunit"/>
    <property type="evidence" value="ECO:0007669"/>
    <property type="project" value="TreeGrafter"/>
</dbReference>
<gene>
    <name evidence="4 7" type="primary">rpsO</name>
    <name evidence="7" type="ORF">FKG95_14690</name>
</gene>
<dbReference type="PROSITE" id="PS00362">
    <property type="entry name" value="RIBOSOMAL_S15"/>
    <property type="match status" value="1"/>
</dbReference>
<sequence length="89" mass="10524">MSITAERKNELVKEFATHEGDTGSPEVQVAILTERIINLTEHLKTHKKDFHSRRGLLIMVGQRRRLLDYLKRKEQSRYEALIQRLGLRR</sequence>
<dbReference type="OrthoDB" id="9799262at2"/>
<comment type="subunit">
    <text evidence="3 4">Part of the 30S ribosomal subunit. Forms a bridge to the 50S subunit in the 70S ribosome, contacting the 23S rRNA.</text>
</comment>
<dbReference type="HAMAP" id="MF_01343_B">
    <property type="entry name" value="Ribosomal_uS15_B"/>
    <property type="match status" value="1"/>
</dbReference>
<evidence type="ECO:0000256" key="3">
    <source>
        <dbReference type="ARBA" id="ARBA00064542"/>
    </source>
</evidence>
<dbReference type="PANTHER" id="PTHR23321:SF26">
    <property type="entry name" value="SMALL RIBOSOMAL SUBUNIT PROTEIN US15M"/>
    <property type="match status" value="1"/>
</dbReference>
<comment type="function">
    <text evidence="4">Forms an intersubunit bridge (bridge B4) with the 23S rRNA of the 50S subunit in the ribosome.</text>
</comment>
<comment type="similarity">
    <text evidence="4 5">Belongs to the universal ribosomal protein uS15 family.</text>
</comment>
<dbReference type="InterPro" id="IPR009068">
    <property type="entry name" value="uS15_NS1_RNA-bd_sf"/>
</dbReference>
<dbReference type="GO" id="GO:0006412">
    <property type="term" value="P:translation"/>
    <property type="evidence" value="ECO:0007669"/>
    <property type="project" value="UniProtKB-UniRule"/>
</dbReference>
<dbReference type="NCBIfam" id="TIGR00952">
    <property type="entry name" value="S15_bact"/>
    <property type="match status" value="1"/>
</dbReference>
<dbReference type="PANTHER" id="PTHR23321">
    <property type="entry name" value="RIBOSOMAL PROTEIN S15, BACTERIAL AND ORGANELLAR"/>
    <property type="match status" value="1"/>
</dbReference>
<evidence type="ECO:0000313" key="7">
    <source>
        <dbReference type="EMBL" id="TQV79922.1"/>
    </source>
</evidence>
<dbReference type="InterPro" id="IPR000589">
    <property type="entry name" value="Ribosomal_uS15"/>
</dbReference>
<keyword evidence="4 6" id="KW-0694">RNA-binding</keyword>
<keyword evidence="2 4" id="KW-0687">Ribonucleoprotein</keyword>
<dbReference type="RefSeq" id="WP_142897102.1">
    <property type="nucleotide sequence ID" value="NZ_ML660055.1"/>
</dbReference>
<dbReference type="EMBL" id="VHSH01000004">
    <property type="protein sequence ID" value="TQV79922.1"/>
    <property type="molecule type" value="Genomic_DNA"/>
</dbReference>
<proteinExistence type="inferred from homology"/>
<comment type="caution">
    <text evidence="7">The sequence shown here is derived from an EMBL/GenBank/DDBJ whole genome shotgun (WGS) entry which is preliminary data.</text>
</comment>
<comment type="function">
    <text evidence="4 6">One of the primary rRNA binding proteins, it binds directly to 16S rRNA where it helps nucleate assembly of the platform of the 30S subunit by binding and bridging several RNA helices of the 16S rRNA.</text>
</comment>
<organism evidence="7 8">
    <name type="scientific">Denitrobaculum tricleocarpae</name>
    <dbReference type="NCBI Taxonomy" id="2591009"/>
    <lineage>
        <taxon>Bacteria</taxon>
        <taxon>Pseudomonadati</taxon>
        <taxon>Pseudomonadota</taxon>
        <taxon>Alphaproteobacteria</taxon>
        <taxon>Rhodospirillales</taxon>
        <taxon>Rhodospirillaceae</taxon>
        <taxon>Denitrobaculum</taxon>
    </lineage>
</organism>